<gene>
    <name evidence="4" type="ORF">SAMN04488025_11470</name>
</gene>
<dbReference type="PROSITE" id="PS51257">
    <property type="entry name" value="PROKAR_LIPOPROTEIN"/>
    <property type="match status" value="1"/>
</dbReference>
<evidence type="ECO:0000259" key="3">
    <source>
        <dbReference type="Pfam" id="PF11611"/>
    </source>
</evidence>
<evidence type="ECO:0000313" key="5">
    <source>
        <dbReference type="Proteomes" id="UP000198661"/>
    </source>
</evidence>
<evidence type="ECO:0000313" key="4">
    <source>
        <dbReference type="EMBL" id="SFG07277.1"/>
    </source>
</evidence>
<dbReference type="AlphaFoldDB" id="A0A1I2P092"/>
<dbReference type="EMBL" id="FOOK01000014">
    <property type="protein sequence ID" value="SFG07277.1"/>
    <property type="molecule type" value="Genomic_DNA"/>
</dbReference>
<name>A0A1I2P092_9BACL</name>
<organism evidence="4 5">
    <name type="scientific">Planifilum fulgidum</name>
    <dbReference type="NCBI Taxonomy" id="201973"/>
    <lineage>
        <taxon>Bacteria</taxon>
        <taxon>Bacillati</taxon>
        <taxon>Bacillota</taxon>
        <taxon>Bacilli</taxon>
        <taxon>Bacillales</taxon>
        <taxon>Thermoactinomycetaceae</taxon>
        <taxon>Planifilum</taxon>
    </lineage>
</organism>
<evidence type="ECO:0000256" key="1">
    <source>
        <dbReference type="ARBA" id="ARBA00022729"/>
    </source>
</evidence>
<feature type="chain" id="PRO_5038597833" description="DUF4352 domain-containing protein" evidence="2">
    <location>
        <begin position="23"/>
        <end position="174"/>
    </location>
</feature>
<keyword evidence="5" id="KW-1185">Reference proteome</keyword>
<keyword evidence="1 2" id="KW-0732">Signal</keyword>
<evidence type="ECO:0000256" key="2">
    <source>
        <dbReference type="SAM" id="SignalP"/>
    </source>
</evidence>
<proteinExistence type="predicted"/>
<dbReference type="Proteomes" id="UP000198661">
    <property type="component" value="Unassembled WGS sequence"/>
</dbReference>
<protein>
    <recommendedName>
        <fullName evidence="3">DUF4352 domain-containing protein</fullName>
    </recommendedName>
</protein>
<sequence>MMKKFFMSVLMLGLIAGLIAGCGESDIQKVEGDDSKQEKAEKKQETLKIGEAVKFDGLKVKLTGVREYKGDQFIKPQNDKFVLIQLEIENTTDKPQTVSSLLQMNLVDAEGQSQDVAITGNEKGKLDGELGAGRKMKGEVAFDVMKSDKYEFIFDNPFTTGQAIWEIKSKDIKK</sequence>
<dbReference type="OrthoDB" id="1795719at2"/>
<feature type="signal peptide" evidence="2">
    <location>
        <begin position="1"/>
        <end position="22"/>
    </location>
</feature>
<reference evidence="4 5" key="1">
    <citation type="submission" date="2016-10" db="EMBL/GenBank/DDBJ databases">
        <authorList>
            <person name="de Groot N.N."/>
        </authorList>
    </citation>
    <scope>NUCLEOTIDE SEQUENCE [LARGE SCALE GENOMIC DNA]</scope>
    <source>
        <strain evidence="4 5">DSM 44945</strain>
    </source>
</reference>
<feature type="domain" description="DUF4352" evidence="3">
    <location>
        <begin position="48"/>
        <end position="162"/>
    </location>
</feature>
<dbReference type="Pfam" id="PF11611">
    <property type="entry name" value="DUF4352"/>
    <property type="match status" value="1"/>
</dbReference>
<accession>A0A1I2P092</accession>
<dbReference type="Gene3D" id="2.60.40.1240">
    <property type="match status" value="1"/>
</dbReference>
<dbReference type="STRING" id="201973.SAMN04488025_11470"/>
<dbReference type="InterPro" id="IPR029050">
    <property type="entry name" value="Immunoprotect_excell_Ig-like"/>
</dbReference>
<dbReference type="InterPro" id="IPR029051">
    <property type="entry name" value="DUF4352"/>
</dbReference>